<evidence type="ECO:0000256" key="1">
    <source>
        <dbReference type="ARBA" id="ARBA00022723"/>
    </source>
</evidence>
<reference evidence="4" key="1">
    <citation type="submission" date="2016-07" db="EMBL/GenBank/DDBJ databases">
        <title>Frankia sp. NRRL B-16219 Genome sequencing.</title>
        <authorList>
            <person name="Ghodhbane-Gtari F."/>
            <person name="Swanson E."/>
            <person name="Gueddou A."/>
            <person name="Louati M."/>
            <person name="Nouioui I."/>
            <person name="Hezbri K."/>
            <person name="Abebe-Akele F."/>
            <person name="Simpson S."/>
            <person name="Morris K."/>
            <person name="Thomas K."/>
            <person name="Gtari M."/>
            <person name="Tisa L.S."/>
        </authorList>
    </citation>
    <scope>NUCLEOTIDE SEQUENCE [LARGE SCALE GENOMIC DNA]</scope>
    <source>
        <strain evidence="4">NRRL B-16219</strain>
    </source>
</reference>
<protein>
    <recommendedName>
        <fullName evidence="2">Fumarylacetoacetase-like C-terminal domain-containing protein</fullName>
    </recommendedName>
</protein>
<gene>
    <name evidence="3" type="ORF">BBK14_29725</name>
</gene>
<comment type="caution">
    <text evidence="3">The sequence shown here is derived from an EMBL/GenBank/DDBJ whole genome shotgun (WGS) entry which is preliminary data.</text>
</comment>
<dbReference type="AlphaFoldDB" id="A0A1S1PC96"/>
<accession>A0A1S1PC96</accession>
<dbReference type="PANTHER" id="PTHR11820">
    <property type="entry name" value="ACYLPYRUVASE"/>
    <property type="match status" value="1"/>
</dbReference>
<evidence type="ECO:0000313" key="3">
    <source>
        <dbReference type="EMBL" id="OHV18881.1"/>
    </source>
</evidence>
<dbReference type="Pfam" id="PF01557">
    <property type="entry name" value="FAA_hydrolase"/>
    <property type="match status" value="1"/>
</dbReference>
<keyword evidence="1" id="KW-0479">Metal-binding</keyword>
<dbReference type="InterPro" id="IPR011234">
    <property type="entry name" value="Fumarylacetoacetase-like_C"/>
</dbReference>
<dbReference type="Gene3D" id="3.90.850.10">
    <property type="entry name" value="Fumarylacetoacetase-like, C-terminal domain"/>
    <property type="match status" value="1"/>
</dbReference>
<dbReference type="GO" id="GO:0003824">
    <property type="term" value="F:catalytic activity"/>
    <property type="evidence" value="ECO:0007669"/>
    <property type="project" value="InterPro"/>
</dbReference>
<dbReference type="EMBL" id="MAXA01000287">
    <property type="protein sequence ID" value="OHV18881.1"/>
    <property type="molecule type" value="Genomic_DNA"/>
</dbReference>
<evidence type="ECO:0000259" key="2">
    <source>
        <dbReference type="Pfam" id="PF01557"/>
    </source>
</evidence>
<dbReference type="InterPro" id="IPR036663">
    <property type="entry name" value="Fumarylacetoacetase_C_sf"/>
</dbReference>
<sequence>MSVLVACRVFVTSMVSSCTCLVRVSPSVLSVLVSAWRLVMWSFWRRLSRRRFWLYWVRFACVNDMTLTDQGVEDMDFMRAKSVDTFASFGPWIDTDVSPDQVRKGLVISGSVNGVPSQLGNTADYTWDVLETISWASQLFTLRRFDLIALGTPVPVSRVDVGDVMTVTVEGVGTLINKIAREELIAS</sequence>
<keyword evidence="4" id="KW-1185">Reference proteome</keyword>
<dbReference type="GO" id="GO:0046872">
    <property type="term" value="F:metal ion binding"/>
    <property type="evidence" value="ECO:0007669"/>
    <property type="project" value="UniProtKB-KW"/>
</dbReference>
<name>A0A1S1PC96_9ACTN</name>
<feature type="domain" description="Fumarylacetoacetase-like C-terminal" evidence="2">
    <location>
        <begin position="59"/>
        <end position="179"/>
    </location>
</feature>
<organism evidence="3 4">
    <name type="scientific">Parafrankia soli</name>
    <dbReference type="NCBI Taxonomy" id="2599596"/>
    <lineage>
        <taxon>Bacteria</taxon>
        <taxon>Bacillati</taxon>
        <taxon>Actinomycetota</taxon>
        <taxon>Actinomycetes</taxon>
        <taxon>Frankiales</taxon>
        <taxon>Frankiaceae</taxon>
        <taxon>Parafrankia</taxon>
    </lineage>
</organism>
<proteinExistence type="predicted"/>
<evidence type="ECO:0000313" key="4">
    <source>
        <dbReference type="Proteomes" id="UP000179769"/>
    </source>
</evidence>
<dbReference type="SUPFAM" id="SSF56529">
    <property type="entry name" value="FAH"/>
    <property type="match status" value="1"/>
</dbReference>
<dbReference type="Proteomes" id="UP000179769">
    <property type="component" value="Unassembled WGS sequence"/>
</dbReference>